<dbReference type="EMBL" id="CM008053">
    <property type="protein sequence ID" value="PAN41709.1"/>
    <property type="molecule type" value="Genomic_DNA"/>
</dbReference>
<organism evidence="2">
    <name type="scientific">Panicum hallii</name>
    <dbReference type="NCBI Taxonomy" id="206008"/>
    <lineage>
        <taxon>Eukaryota</taxon>
        <taxon>Viridiplantae</taxon>
        <taxon>Streptophyta</taxon>
        <taxon>Embryophyta</taxon>
        <taxon>Tracheophyta</taxon>
        <taxon>Spermatophyta</taxon>
        <taxon>Magnoliopsida</taxon>
        <taxon>Liliopsida</taxon>
        <taxon>Poales</taxon>
        <taxon>Poaceae</taxon>
        <taxon>PACMAD clade</taxon>
        <taxon>Panicoideae</taxon>
        <taxon>Panicodae</taxon>
        <taxon>Paniceae</taxon>
        <taxon>Panicinae</taxon>
        <taxon>Panicum</taxon>
        <taxon>Panicum sect. Panicum</taxon>
    </lineage>
</organism>
<evidence type="ECO:0000256" key="1">
    <source>
        <dbReference type="SAM" id="SignalP"/>
    </source>
</evidence>
<dbReference type="Proteomes" id="UP000243499">
    <property type="component" value="Chromosome 8"/>
</dbReference>
<dbReference type="Gramene" id="PAN41709">
    <property type="protein sequence ID" value="PAN41709"/>
    <property type="gene ID" value="PAHAL_8G065000"/>
</dbReference>
<keyword evidence="1" id="KW-0732">Signal</keyword>
<feature type="signal peptide" evidence="1">
    <location>
        <begin position="1"/>
        <end position="27"/>
    </location>
</feature>
<feature type="chain" id="PRO_5015671322" description="Bifunctional inhibitor/plant lipid transfer protein/seed storage helical domain-containing protein" evidence="1">
    <location>
        <begin position="28"/>
        <end position="129"/>
    </location>
</feature>
<dbReference type="AlphaFoldDB" id="A0A2S3ID65"/>
<reference evidence="2" key="1">
    <citation type="submission" date="2018-04" db="EMBL/GenBank/DDBJ databases">
        <title>WGS assembly of Panicum hallii.</title>
        <authorList>
            <person name="Lovell J."/>
            <person name="Jenkins J."/>
            <person name="Lowry D."/>
            <person name="Mamidi S."/>
            <person name="Sreedasyam A."/>
            <person name="Weng X."/>
            <person name="Barry K."/>
            <person name="Bonette J."/>
            <person name="Campitelli B."/>
            <person name="Daum C."/>
            <person name="Gordon S."/>
            <person name="Gould B."/>
            <person name="Lipzen A."/>
            <person name="Macqueen A."/>
            <person name="Palacio-Mejia J."/>
            <person name="Plott C."/>
            <person name="Shakirov E."/>
            <person name="Shu S."/>
            <person name="Yoshinaga Y."/>
            <person name="Zane M."/>
            <person name="Rokhsar D."/>
            <person name="Grimwood J."/>
            <person name="Schmutz J."/>
            <person name="Juenger T."/>
        </authorList>
    </citation>
    <scope>NUCLEOTIDE SEQUENCE [LARGE SCALE GENOMIC DNA]</scope>
    <source>
        <strain evidence="2">FIL2</strain>
    </source>
</reference>
<sequence>MLPAGKAASSLLLLAMFVVVSLDPVIAGCCSPIWGDCTEQQKNRIMEACKNPYLKRDNPVRTIPAKTHACCQLVREYQAPKTMNCIVNRFTKKEKKEYDPTLLFYFRSYCALPPSRSPPPHPHKVKVSR</sequence>
<name>A0A2S3ID65_9POAL</name>
<accession>A0A2S3ID65</accession>
<protein>
    <recommendedName>
        <fullName evidence="3">Bifunctional inhibitor/plant lipid transfer protein/seed storage helical domain-containing protein</fullName>
    </recommendedName>
</protein>
<evidence type="ECO:0008006" key="3">
    <source>
        <dbReference type="Google" id="ProtNLM"/>
    </source>
</evidence>
<evidence type="ECO:0000313" key="2">
    <source>
        <dbReference type="EMBL" id="PAN41709.1"/>
    </source>
</evidence>
<proteinExistence type="predicted"/>
<gene>
    <name evidence="2" type="ORF">PAHAL_8G065000</name>
</gene>